<sequence>MPHYPVSSHRIQEKKNVRTNPALSCWLEISQAETTESCNISEVLTLRHISFHCSEFMVYYKILQHQMFEQLWQIGAITLQTSLDFSGCQLKTNMFLMFVMYNRKKLMLNLSVLLKRGFQFLFVAQLE</sequence>
<dbReference type="EMBL" id="JAHHUM010000328">
    <property type="protein sequence ID" value="KAK5620898.1"/>
    <property type="molecule type" value="Genomic_DNA"/>
</dbReference>
<dbReference type="AlphaFoldDB" id="A0AAV9SIC6"/>
<keyword evidence="2" id="KW-1185">Reference proteome</keyword>
<reference evidence="1 2" key="1">
    <citation type="submission" date="2021-06" db="EMBL/GenBank/DDBJ databases">
        <authorList>
            <person name="Palmer J.M."/>
        </authorList>
    </citation>
    <scope>NUCLEOTIDE SEQUENCE [LARGE SCALE GENOMIC DNA]</scope>
    <source>
        <strain evidence="1 2">MEX-2019</strain>
        <tissue evidence="1">Muscle</tissue>
    </source>
</reference>
<evidence type="ECO:0000313" key="2">
    <source>
        <dbReference type="Proteomes" id="UP001311232"/>
    </source>
</evidence>
<organism evidence="1 2">
    <name type="scientific">Crenichthys baileyi</name>
    <name type="common">White River springfish</name>
    <dbReference type="NCBI Taxonomy" id="28760"/>
    <lineage>
        <taxon>Eukaryota</taxon>
        <taxon>Metazoa</taxon>
        <taxon>Chordata</taxon>
        <taxon>Craniata</taxon>
        <taxon>Vertebrata</taxon>
        <taxon>Euteleostomi</taxon>
        <taxon>Actinopterygii</taxon>
        <taxon>Neopterygii</taxon>
        <taxon>Teleostei</taxon>
        <taxon>Neoteleostei</taxon>
        <taxon>Acanthomorphata</taxon>
        <taxon>Ovalentaria</taxon>
        <taxon>Atherinomorphae</taxon>
        <taxon>Cyprinodontiformes</taxon>
        <taxon>Goodeidae</taxon>
        <taxon>Crenichthys</taxon>
    </lineage>
</organism>
<name>A0AAV9SIC6_9TELE</name>
<gene>
    <name evidence="1" type="ORF">CRENBAI_017095</name>
</gene>
<proteinExistence type="predicted"/>
<protein>
    <submittedName>
        <fullName evidence="1">Uncharacterized protein</fullName>
    </submittedName>
</protein>
<dbReference type="Proteomes" id="UP001311232">
    <property type="component" value="Unassembled WGS sequence"/>
</dbReference>
<accession>A0AAV9SIC6</accession>
<comment type="caution">
    <text evidence="1">The sequence shown here is derived from an EMBL/GenBank/DDBJ whole genome shotgun (WGS) entry which is preliminary data.</text>
</comment>
<evidence type="ECO:0000313" key="1">
    <source>
        <dbReference type="EMBL" id="KAK5620898.1"/>
    </source>
</evidence>